<accession>A0ACD3AG11</accession>
<protein>
    <submittedName>
        <fullName evidence="1">Uncharacterized protein</fullName>
    </submittedName>
</protein>
<dbReference type="Proteomes" id="UP000308600">
    <property type="component" value="Unassembled WGS sequence"/>
</dbReference>
<sequence length="86" mass="8995">MAKVKNSIRLDDTGKLARVGCTAGALSDPDFHGARNRIGPAQSADAIRSSTKIRVLHSPSCGTCVGSASPPKAITDFDNFLSSHEI</sequence>
<keyword evidence="2" id="KW-1185">Reference proteome</keyword>
<gene>
    <name evidence="1" type="ORF">BDN72DRAFT_901356</name>
</gene>
<proteinExistence type="predicted"/>
<dbReference type="EMBL" id="ML208465">
    <property type="protein sequence ID" value="TFK64682.1"/>
    <property type="molecule type" value="Genomic_DNA"/>
</dbReference>
<evidence type="ECO:0000313" key="1">
    <source>
        <dbReference type="EMBL" id="TFK64682.1"/>
    </source>
</evidence>
<reference evidence="1 2" key="1">
    <citation type="journal article" date="2019" name="Nat. Ecol. Evol.">
        <title>Megaphylogeny resolves global patterns of mushroom evolution.</title>
        <authorList>
            <person name="Varga T."/>
            <person name="Krizsan K."/>
            <person name="Foldi C."/>
            <person name="Dima B."/>
            <person name="Sanchez-Garcia M."/>
            <person name="Sanchez-Ramirez S."/>
            <person name="Szollosi G.J."/>
            <person name="Szarkandi J.G."/>
            <person name="Papp V."/>
            <person name="Albert L."/>
            <person name="Andreopoulos W."/>
            <person name="Angelini C."/>
            <person name="Antonin V."/>
            <person name="Barry K.W."/>
            <person name="Bougher N.L."/>
            <person name="Buchanan P."/>
            <person name="Buyck B."/>
            <person name="Bense V."/>
            <person name="Catcheside P."/>
            <person name="Chovatia M."/>
            <person name="Cooper J."/>
            <person name="Damon W."/>
            <person name="Desjardin D."/>
            <person name="Finy P."/>
            <person name="Geml J."/>
            <person name="Haridas S."/>
            <person name="Hughes K."/>
            <person name="Justo A."/>
            <person name="Karasinski D."/>
            <person name="Kautmanova I."/>
            <person name="Kiss B."/>
            <person name="Kocsube S."/>
            <person name="Kotiranta H."/>
            <person name="LaButti K.M."/>
            <person name="Lechner B.E."/>
            <person name="Liimatainen K."/>
            <person name="Lipzen A."/>
            <person name="Lukacs Z."/>
            <person name="Mihaltcheva S."/>
            <person name="Morgado L.N."/>
            <person name="Niskanen T."/>
            <person name="Noordeloos M.E."/>
            <person name="Ohm R.A."/>
            <person name="Ortiz-Santana B."/>
            <person name="Ovrebo C."/>
            <person name="Racz N."/>
            <person name="Riley R."/>
            <person name="Savchenko A."/>
            <person name="Shiryaev A."/>
            <person name="Soop K."/>
            <person name="Spirin V."/>
            <person name="Szebenyi C."/>
            <person name="Tomsovsky M."/>
            <person name="Tulloss R.E."/>
            <person name="Uehling J."/>
            <person name="Grigoriev I.V."/>
            <person name="Vagvolgyi C."/>
            <person name="Papp T."/>
            <person name="Martin F.M."/>
            <person name="Miettinen O."/>
            <person name="Hibbett D.S."/>
            <person name="Nagy L.G."/>
        </authorList>
    </citation>
    <scope>NUCLEOTIDE SEQUENCE [LARGE SCALE GENOMIC DNA]</scope>
    <source>
        <strain evidence="1 2">NL-1719</strain>
    </source>
</reference>
<organism evidence="1 2">
    <name type="scientific">Pluteus cervinus</name>
    <dbReference type="NCBI Taxonomy" id="181527"/>
    <lineage>
        <taxon>Eukaryota</taxon>
        <taxon>Fungi</taxon>
        <taxon>Dikarya</taxon>
        <taxon>Basidiomycota</taxon>
        <taxon>Agaricomycotina</taxon>
        <taxon>Agaricomycetes</taxon>
        <taxon>Agaricomycetidae</taxon>
        <taxon>Agaricales</taxon>
        <taxon>Pluteineae</taxon>
        <taxon>Pluteaceae</taxon>
        <taxon>Pluteus</taxon>
    </lineage>
</organism>
<evidence type="ECO:0000313" key="2">
    <source>
        <dbReference type="Proteomes" id="UP000308600"/>
    </source>
</evidence>
<name>A0ACD3AG11_9AGAR</name>